<comment type="caution">
    <text evidence="1">The sequence shown here is derived from an EMBL/GenBank/DDBJ whole genome shotgun (WGS) entry which is preliminary data.</text>
</comment>
<name>A0ACA9SUP0_9GLOM</name>
<proteinExistence type="predicted"/>
<reference evidence="1" key="1">
    <citation type="submission" date="2021-06" db="EMBL/GenBank/DDBJ databases">
        <authorList>
            <person name="Kallberg Y."/>
            <person name="Tangrot J."/>
            <person name="Rosling A."/>
        </authorList>
    </citation>
    <scope>NUCLEOTIDE SEQUENCE</scope>
    <source>
        <strain evidence="1">MA461A</strain>
    </source>
</reference>
<keyword evidence="2" id="KW-1185">Reference proteome</keyword>
<gene>
    <name evidence="1" type="ORF">RPERSI_LOCUS35138</name>
</gene>
<feature type="non-terminal residue" evidence="1">
    <location>
        <position position="1"/>
    </location>
</feature>
<evidence type="ECO:0000313" key="1">
    <source>
        <dbReference type="EMBL" id="CAG8848462.1"/>
    </source>
</evidence>
<dbReference type="Proteomes" id="UP000789920">
    <property type="component" value="Unassembled WGS sequence"/>
</dbReference>
<feature type="non-terminal residue" evidence="1">
    <location>
        <position position="74"/>
    </location>
</feature>
<organism evidence="1 2">
    <name type="scientific">Racocetra persica</name>
    <dbReference type="NCBI Taxonomy" id="160502"/>
    <lineage>
        <taxon>Eukaryota</taxon>
        <taxon>Fungi</taxon>
        <taxon>Fungi incertae sedis</taxon>
        <taxon>Mucoromycota</taxon>
        <taxon>Glomeromycotina</taxon>
        <taxon>Glomeromycetes</taxon>
        <taxon>Diversisporales</taxon>
        <taxon>Gigasporaceae</taxon>
        <taxon>Racocetra</taxon>
    </lineage>
</organism>
<evidence type="ECO:0000313" key="2">
    <source>
        <dbReference type="Proteomes" id="UP000789920"/>
    </source>
</evidence>
<sequence>TTGINSPNKSNNFEISDNYIVKTTWGHSKNKEQYIVQLNIRTKKSEFTINYSDEFAETVTSTLSASNTTLIYQQ</sequence>
<accession>A0ACA9SUP0</accession>
<dbReference type="EMBL" id="CAJVQC010160834">
    <property type="protein sequence ID" value="CAG8848462.1"/>
    <property type="molecule type" value="Genomic_DNA"/>
</dbReference>
<protein>
    <submittedName>
        <fullName evidence="1">10796_t:CDS:1</fullName>
    </submittedName>
</protein>